<organism evidence="7 8">
    <name type="scientific">Microscilla marina ATCC 23134</name>
    <dbReference type="NCBI Taxonomy" id="313606"/>
    <lineage>
        <taxon>Bacteria</taxon>
        <taxon>Pseudomonadati</taxon>
        <taxon>Bacteroidota</taxon>
        <taxon>Cytophagia</taxon>
        <taxon>Cytophagales</taxon>
        <taxon>Microscillaceae</taxon>
        <taxon>Microscilla</taxon>
    </lineage>
</organism>
<evidence type="ECO:0000256" key="6">
    <source>
        <dbReference type="SAM" id="Phobius"/>
    </source>
</evidence>
<evidence type="ECO:0000313" key="7">
    <source>
        <dbReference type="EMBL" id="EAY28908.1"/>
    </source>
</evidence>
<keyword evidence="3 6" id="KW-0812">Transmembrane</keyword>
<keyword evidence="8" id="KW-1185">Reference proteome</keyword>
<dbReference type="InterPro" id="IPR022791">
    <property type="entry name" value="L-PG_synthase/AglD"/>
</dbReference>
<reference evidence="7 8" key="1">
    <citation type="submission" date="2007-01" db="EMBL/GenBank/DDBJ databases">
        <authorList>
            <person name="Haygood M."/>
            <person name="Podell S."/>
            <person name="Anderson C."/>
            <person name="Hopkinson B."/>
            <person name="Roe K."/>
            <person name="Barbeau K."/>
            <person name="Gaasterland T."/>
            <person name="Ferriera S."/>
            <person name="Johnson J."/>
            <person name="Kravitz S."/>
            <person name="Beeson K."/>
            <person name="Sutton G."/>
            <person name="Rogers Y.-H."/>
            <person name="Friedman R."/>
            <person name="Frazier M."/>
            <person name="Venter J.C."/>
        </authorList>
    </citation>
    <scope>NUCLEOTIDE SEQUENCE [LARGE SCALE GENOMIC DNA]</scope>
    <source>
        <strain evidence="7 8">ATCC 23134</strain>
    </source>
</reference>
<dbReference type="GO" id="GO:0005886">
    <property type="term" value="C:plasma membrane"/>
    <property type="evidence" value="ECO:0007669"/>
    <property type="project" value="UniProtKB-SubCell"/>
</dbReference>
<evidence type="ECO:0000256" key="5">
    <source>
        <dbReference type="ARBA" id="ARBA00023136"/>
    </source>
</evidence>
<evidence type="ECO:0000256" key="1">
    <source>
        <dbReference type="ARBA" id="ARBA00004651"/>
    </source>
</evidence>
<evidence type="ECO:0000313" key="8">
    <source>
        <dbReference type="Proteomes" id="UP000004095"/>
    </source>
</evidence>
<comment type="subcellular location">
    <subcellularLocation>
        <location evidence="1">Cell membrane</location>
        <topology evidence="1">Multi-pass membrane protein</topology>
    </subcellularLocation>
</comment>
<feature type="transmembrane region" description="Helical" evidence="6">
    <location>
        <begin position="52"/>
        <end position="72"/>
    </location>
</feature>
<feature type="transmembrane region" description="Helical" evidence="6">
    <location>
        <begin position="21"/>
        <end position="37"/>
    </location>
</feature>
<dbReference type="RefSeq" id="WP_002697040.1">
    <property type="nucleotide sequence ID" value="NZ_AAWS01000013.1"/>
</dbReference>
<dbReference type="Pfam" id="PF03706">
    <property type="entry name" value="LPG_synthase_TM"/>
    <property type="match status" value="1"/>
</dbReference>
<protein>
    <submittedName>
        <fullName evidence="7">Membrane protein, putative</fullName>
    </submittedName>
</protein>
<dbReference type="PANTHER" id="PTHR37693:SF1">
    <property type="entry name" value="INTEGRAL MEMBRANE PROTEIN"/>
    <property type="match status" value="1"/>
</dbReference>
<dbReference type="PANTHER" id="PTHR37693">
    <property type="entry name" value="PHOSPHATIDYLGLYCEROL LYSYLTRANSFERASE"/>
    <property type="match status" value="1"/>
</dbReference>
<proteinExistence type="predicted"/>
<feature type="transmembrane region" description="Helical" evidence="6">
    <location>
        <begin position="127"/>
        <end position="152"/>
    </location>
</feature>
<comment type="caution">
    <text evidence="7">The sequence shown here is derived from an EMBL/GenBank/DDBJ whole genome shotgun (WGS) entry which is preliminary data.</text>
</comment>
<keyword evidence="2" id="KW-1003">Cell membrane</keyword>
<accession>A1ZKU2</accession>
<evidence type="ECO:0000256" key="2">
    <source>
        <dbReference type="ARBA" id="ARBA00022475"/>
    </source>
</evidence>
<evidence type="ECO:0000256" key="3">
    <source>
        <dbReference type="ARBA" id="ARBA00022692"/>
    </source>
</evidence>
<dbReference type="NCBIfam" id="TIGR00374">
    <property type="entry name" value="flippase-like domain"/>
    <property type="match status" value="1"/>
</dbReference>
<sequence length="374" mass="42186">MSEISTKDKSKVLKSLNPSKIFIPIAISLAITGYLFYKDAGQIPWGKLQEASILWIILAVLTLVVRDALYIYRIRYITHKNLSWTSSFYSIMLWEFSSAVSPSAVGGTALATIVLMKEGLSFGKSMAYVMTTAILDNMFFLVAGAIVMLLYYSGMYDPANLFVAISGAGMTMDWEYVRYMFFISYALIGGYTLFMTYGLFINPHIVKWVFVKVTGIKWLRRFQPMAEKQGNEMVLASKAIRGTNFTYWARAIGTTCLIWSARYLIVNCLIAAFVVLTPAMHGFVFSRHVVLWVVLLVGITPGAAGFAELAFKAFFQQFAGAFVLIAALIWRIATFYPYLLFGAIFLPRWVKRVFFKDKEPESDKATEQPINKSE</sequence>
<name>A1ZKU2_MICM2</name>
<feature type="transmembrane region" description="Helical" evidence="6">
    <location>
        <begin position="179"/>
        <end position="200"/>
    </location>
</feature>
<feature type="transmembrane region" description="Helical" evidence="6">
    <location>
        <begin position="257"/>
        <end position="277"/>
    </location>
</feature>
<dbReference type="EMBL" id="AAWS01000013">
    <property type="protein sequence ID" value="EAY28908.1"/>
    <property type="molecule type" value="Genomic_DNA"/>
</dbReference>
<dbReference type="AlphaFoldDB" id="A1ZKU2"/>
<keyword evidence="4 6" id="KW-1133">Transmembrane helix</keyword>
<evidence type="ECO:0000256" key="4">
    <source>
        <dbReference type="ARBA" id="ARBA00022989"/>
    </source>
</evidence>
<gene>
    <name evidence="7" type="ORF">M23134_00062</name>
</gene>
<keyword evidence="5 6" id="KW-0472">Membrane</keyword>
<feature type="transmembrane region" description="Helical" evidence="6">
    <location>
        <begin position="319"/>
        <end position="346"/>
    </location>
</feature>
<feature type="transmembrane region" description="Helical" evidence="6">
    <location>
        <begin position="289"/>
        <end position="307"/>
    </location>
</feature>
<dbReference type="OrthoDB" id="1493331at2"/>
<dbReference type="eggNOG" id="COG0392">
    <property type="taxonomic scope" value="Bacteria"/>
</dbReference>
<dbReference type="Proteomes" id="UP000004095">
    <property type="component" value="Unassembled WGS sequence"/>
</dbReference>